<dbReference type="NCBIfam" id="NF045666">
    <property type="entry name" value="DVU1553_fam_AMP"/>
    <property type="match status" value="1"/>
</dbReference>
<accession>A0A7K3NRM3</accession>
<protein>
    <submittedName>
        <fullName evidence="2">Phenylacetate--CoA ligase family protein</fullName>
    </submittedName>
</protein>
<dbReference type="AlphaFoldDB" id="A0A7K3NRM3"/>
<keyword evidence="3" id="KW-1185">Reference proteome</keyword>
<dbReference type="InterPro" id="IPR000873">
    <property type="entry name" value="AMP-dep_synth/lig_dom"/>
</dbReference>
<name>A0A7K3NRM3_9BACT</name>
<dbReference type="RefSeq" id="WP_163302938.1">
    <property type="nucleotide sequence ID" value="NZ_JAAGRQ010000065.1"/>
</dbReference>
<dbReference type="Proteomes" id="UP000469724">
    <property type="component" value="Unassembled WGS sequence"/>
</dbReference>
<dbReference type="InterPro" id="IPR042099">
    <property type="entry name" value="ANL_N_sf"/>
</dbReference>
<comment type="caution">
    <text evidence="2">The sequence shown here is derived from an EMBL/GenBank/DDBJ whole genome shotgun (WGS) entry which is preliminary data.</text>
</comment>
<dbReference type="Gene3D" id="3.40.50.12780">
    <property type="entry name" value="N-terminal domain of ligase-like"/>
    <property type="match status" value="1"/>
</dbReference>
<feature type="domain" description="AMP-dependent synthetase/ligase" evidence="1">
    <location>
        <begin position="106"/>
        <end position="304"/>
    </location>
</feature>
<evidence type="ECO:0000313" key="2">
    <source>
        <dbReference type="EMBL" id="NDY57859.1"/>
    </source>
</evidence>
<gene>
    <name evidence="2" type="ORF">G3N56_14075</name>
</gene>
<dbReference type="Pfam" id="PF00501">
    <property type="entry name" value="AMP-binding"/>
    <property type="match status" value="1"/>
</dbReference>
<evidence type="ECO:0000259" key="1">
    <source>
        <dbReference type="Pfam" id="PF00501"/>
    </source>
</evidence>
<reference evidence="2 3" key="1">
    <citation type="submission" date="2020-02" db="EMBL/GenBank/DDBJ databases">
        <title>Comparative genomics of sulfur disproportionating microorganisms.</title>
        <authorList>
            <person name="Ward L.M."/>
            <person name="Bertran E."/>
            <person name="Johnston D.T."/>
        </authorList>
    </citation>
    <scope>NUCLEOTIDE SEQUENCE [LARGE SCALE GENOMIC DNA]</scope>
    <source>
        <strain evidence="2 3">DSM 3696</strain>
    </source>
</reference>
<dbReference type="GO" id="GO:0016874">
    <property type="term" value="F:ligase activity"/>
    <property type="evidence" value="ECO:0007669"/>
    <property type="project" value="UniProtKB-KW"/>
</dbReference>
<organism evidence="2 3">
    <name type="scientific">Desulfolutivibrio sulfodismutans</name>
    <dbReference type="NCBI Taxonomy" id="63561"/>
    <lineage>
        <taxon>Bacteria</taxon>
        <taxon>Pseudomonadati</taxon>
        <taxon>Thermodesulfobacteriota</taxon>
        <taxon>Desulfovibrionia</taxon>
        <taxon>Desulfovibrionales</taxon>
        <taxon>Desulfovibrionaceae</taxon>
        <taxon>Desulfolutivibrio</taxon>
    </lineage>
</organism>
<evidence type="ECO:0000313" key="3">
    <source>
        <dbReference type="Proteomes" id="UP000469724"/>
    </source>
</evidence>
<dbReference type="SUPFAM" id="SSF56801">
    <property type="entry name" value="Acetyl-CoA synthetase-like"/>
    <property type="match status" value="1"/>
</dbReference>
<dbReference type="PANTHER" id="PTHR43845">
    <property type="entry name" value="BLR5969 PROTEIN"/>
    <property type="match status" value="1"/>
</dbReference>
<sequence length="363" mass="38975">MRRDPPAARSPLDPWLAARLGLAGEGPSPRDVAQHHLAALQAAFALARDKSPFYRDKLASLPNEFPRRLKDMADCPCTLPEELARDHRPFLCVPLGDIEHMVTLATSGTSGPAKRLAFTAADLAATLDFFHHGMTTFTAPGDTVLILLPAPRVAELLSTALARFGARGVAGFPAARAPQDGDRDPVTAFCRDMAQARPRVLVIGPRLLEGFVRDPDACDAARGRLRAVLTSGEPLSPELRQLVQRRWGCPVFDHYGLTESGFGGGVECAAQAGYHLREADLYVEILDPATGAVLPEGHTGEVVLTTLGLRAMPLLRYRTGDAAAMLPGPCPCGSLLRRLGPVTGRYDRQNRIHIPKKGGADAP</sequence>
<dbReference type="PANTHER" id="PTHR43845:SF1">
    <property type="entry name" value="BLR5969 PROTEIN"/>
    <property type="match status" value="1"/>
</dbReference>
<keyword evidence="2" id="KW-0436">Ligase</keyword>
<dbReference type="EMBL" id="JAAGRQ010000065">
    <property type="protein sequence ID" value="NDY57859.1"/>
    <property type="molecule type" value="Genomic_DNA"/>
</dbReference>
<proteinExistence type="predicted"/>